<dbReference type="HOGENOM" id="CLU_1193702_0_0_10"/>
<dbReference type="AlphaFoldDB" id="I6YVK2"/>
<keyword evidence="1" id="KW-0732">Signal</keyword>
<feature type="signal peptide" evidence="1">
    <location>
        <begin position="1"/>
        <end position="18"/>
    </location>
</feature>
<feature type="chain" id="PRO_5003706815" description="Serine protease" evidence="1">
    <location>
        <begin position="19"/>
        <end position="232"/>
    </location>
</feature>
<dbReference type="Gene3D" id="2.40.10.120">
    <property type="match status" value="1"/>
</dbReference>
<dbReference type="EMBL" id="CP003557">
    <property type="protein sequence ID" value="AFN74587.1"/>
    <property type="molecule type" value="Genomic_DNA"/>
</dbReference>
<dbReference type="KEGG" id="mro:MROS_1350"/>
<organism evidence="2 3">
    <name type="scientific">Melioribacter roseus (strain DSM 23840 / JCM 17771 / VKM B-2668 / P3M-2)</name>
    <dbReference type="NCBI Taxonomy" id="1191523"/>
    <lineage>
        <taxon>Bacteria</taxon>
        <taxon>Pseudomonadati</taxon>
        <taxon>Ignavibacteriota</taxon>
        <taxon>Ignavibacteria</taxon>
        <taxon>Ignavibacteriales</taxon>
        <taxon>Melioribacteraceae</taxon>
        <taxon>Melioribacter</taxon>
    </lineage>
</organism>
<dbReference type="STRING" id="1191523.MROS_1350"/>
<sequence>MRLLSALLLVLSACTAVYDSVYPTLSDGKYDSEFPYKSSSEQLEEISNSINLINSIAFYTGYVFDYNSRLTRKDISRIDIESAATEKVYFNRTASGTATLIYAGDGNILYLTVAHIVAFPDTVYSYFINPDGSVSEYIESISIKSRQSNYIPDLPDGGELDIILMDKNIDIAFLGKKIDPKAAFALNPFKYPWGSSSELEWGTFVYVFGYPMNYKMITKALVSNPKREKIFF</sequence>
<protein>
    <recommendedName>
        <fullName evidence="4">Serine protease</fullName>
    </recommendedName>
</protein>
<name>I6YVK2_MELRP</name>
<dbReference type="RefSeq" id="WP_014856022.1">
    <property type="nucleotide sequence ID" value="NC_018178.1"/>
</dbReference>
<dbReference type="SUPFAM" id="SSF50494">
    <property type="entry name" value="Trypsin-like serine proteases"/>
    <property type="match status" value="1"/>
</dbReference>
<proteinExistence type="predicted"/>
<keyword evidence="3" id="KW-1185">Reference proteome</keyword>
<reference evidence="2 3" key="1">
    <citation type="journal article" date="2013" name="PLoS ONE">
        <title>Genomic analysis of Melioribacter roseus, facultatively anaerobic organotrophic bacterium representing a novel deep lineage within Bacteriodetes/Chlorobi group.</title>
        <authorList>
            <person name="Kadnikov V.V."/>
            <person name="Mardanov A.V."/>
            <person name="Podosokorskaya O.A."/>
            <person name="Gavrilov S.N."/>
            <person name="Kublanov I.V."/>
            <person name="Beletsky A.V."/>
            <person name="Bonch-Osmolovskaya E.A."/>
            <person name="Ravin N.V."/>
        </authorList>
    </citation>
    <scope>NUCLEOTIDE SEQUENCE [LARGE SCALE GENOMIC DNA]</scope>
    <source>
        <strain evidence="3">JCM 17771 / P3M-2</strain>
    </source>
</reference>
<evidence type="ECO:0000313" key="2">
    <source>
        <dbReference type="EMBL" id="AFN74587.1"/>
    </source>
</evidence>
<evidence type="ECO:0008006" key="4">
    <source>
        <dbReference type="Google" id="ProtNLM"/>
    </source>
</evidence>
<dbReference type="InterPro" id="IPR009003">
    <property type="entry name" value="Peptidase_S1_PA"/>
</dbReference>
<evidence type="ECO:0000256" key="1">
    <source>
        <dbReference type="SAM" id="SignalP"/>
    </source>
</evidence>
<dbReference type="OrthoDB" id="1523060at2"/>
<evidence type="ECO:0000313" key="3">
    <source>
        <dbReference type="Proteomes" id="UP000009011"/>
    </source>
</evidence>
<gene>
    <name evidence="2" type="ordered locus">MROS_1350</name>
</gene>
<dbReference type="Proteomes" id="UP000009011">
    <property type="component" value="Chromosome"/>
</dbReference>
<accession>I6YVK2</accession>
<dbReference type="eggNOG" id="COG0265">
    <property type="taxonomic scope" value="Bacteria"/>
</dbReference>